<accession>S3MVP4</accession>
<dbReference type="PATRIC" id="fig|421052.3.peg.2546"/>
<dbReference type="eggNOG" id="COG0388">
    <property type="taxonomic scope" value="Bacteria"/>
</dbReference>
<sequence>MDLNISHVEKAYLYLKNYVYHENLNLFLKQRIASFEESKSENMNGIFETILNVIKTEDHHFVENEILEAWLQEIDYHLLPKAIGRAEEERQKEYNKGNNGVFISNVKDSLNYQVSNVNYFIKAPIEIHIIEILWCLFVGPALENILNKDCYGNRLHQSILKYGSHSDSISGQELFKRYIVQYNSWRDQAIKIASNTAKTGEDVALLSLDLKSYYYHIDIDFDEISDEIRKFYADKIELLEVALKLNKLLEKIFNHYRDIISPQIKRTHERCENKSGIPIGFASSAIIANWYLLNFDEYISDRVRPQYYGRYVDDIIMVFRRPKINSVDPIEFFIRDYLDDIIKKDINDDNYIITIKDNDLPIQKDKLILQFYDKDHSQAGLDLFKNKLDERSSAFKFLPSDHLEKELDLFAYDILYDGSANALRSVIGLAENETGLSKYLSSHISAHRLCKTNHEDTVIPQLKKIFKGKNALSFFGLWEKIYQYGIIIKNFEFIKYFNKYINLEIERIIGIIPIDKKASLPFSEKLKSDLKLYNELSLALTIGLLDIREFPKENGLFFILNQESAFLKPNQFKLNLIDYGSNSHKFSWQFRKANLIRHHLVAWPLANFCNYEGDLTCEKTFLNEPIPSLVELKIKYSPRFIHFDEWQLLHLGDALGKNIELNKWFNDSIKEYTNRSHSTNFPVELLTDEKNNIHPNIIKSHLKVGERNHYEFITLAIANLEIKESDIAAAIRKDKRPNLNYNRQEKLYNILNSALKEKSDLLIMPEVAIPVSWLPFMIAFSRRHQIGLVFGLEHWVNNNVAYNLIIEALPFKFSGEYKSCAVSARIKNHYAPSELDLLESLRIKPGNLEIYPKAYYHKTSWRGISFTTYNCFELSDITHRVLFKSEIDLLIACVWNKDTNYYQHILESSVRDLHCYTVQANTSQYGGSCILRPTETARKTLLYVKGGENSCVLTTKLCIKELRDFQFKSKPNTKDMFKHLPPGYDCESVLNR</sequence>
<dbReference type="OrthoDB" id="9793236at2"/>
<dbReference type="InterPro" id="IPR000477">
    <property type="entry name" value="RT_dom"/>
</dbReference>
<gene>
    <name evidence="2" type="ORF">F945_02605</name>
</gene>
<dbReference type="AlphaFoldDB" id="S3MVP4"/>
<name>S3MVP4_9GAMM</name>
<dbReference type="SUPFAM" id="SSF56317">
    <property type="entry name" value="Carbon-nitrogen hydrolase"/>
    <property type="match status" value="1"/>
</dbReference>
<dbReference type="Gene3D" id="3.60.110.10">
    <property type="entry name" value="Carbon-nitrogen hydrolase"/>
    <property type="match status" value="1"/>
</dbReference>
<keyword evidence="3" id="KW-1185">Reference proteome</keyword>
<dbReference type="Pfam" id="PF00078">
    <property type="entry name" value="RVT_1"/>
    <property type="match status" value="1"/>
</dbReference>
<dbReference type="STRING" id="632955.GCA_000829675_01171"/>
<organism evidence="2 3">
    <name type="scientific">Acinetobacter rudis CIP 110305</name>
    <dbReference type="NCBI Taxonomy" id="421052"/>
    <lineage>
        <taxon>Bacteria</taxon>
        <taxon>Pseudomonadati</taxon>
        <taxon>Pseudomonadota</taxon>
        <taxon>Gammaproteobacteria</taxon>
        <taxon>Moraxellales</taxon>
        <taxon>Moraxellaceae</taxon>
        <taxon>Acinetobacter</taxon>
    </lineage>
</organism>
<reference evidence="2 3" key="1">
    <citation type="submission" date="2013-06" db="EMBL/GenBank/DDBJ databases">
        <title>The Genome Sequence of Acinetobacter rudis CIP 110305.</title>
        <authorList>
            <consortium name="The Broad Institute Genome Sequencing Platform"/>
            <consortium name="The Broad Institute Genome Sequencing Center for Infectious Disease"/>
            <person name="Cerqueira G."/>
            <person name="Feldgarden M."/>
            <person name="Courvalin P."/>
            <person name="Perichon B."/>
            <person name="Grillot-Courvalin C."/>
            <person name="Clermont D."/>
            <person name="Rocha E."/>
            <person name="Yoon E.-J."/>
            <person name="Nemec A."/>
            <person name="Young S.K."/>
            <person name="Zeng Q."/>
            <person name="Gargeya S."/>
            <person name="Fitzgerald M."/>
            <person name="Abouelleil A."/>
            <person name="Alvarado L."/>
            <person name="Berlin A.M."/>
            <person name="Chapman S.B."/>
            <person name="Dewar J."/>
            <person name="Goldberg J."/>
            <person name="Griggs A."/>
            <person name="Gujja S."/>
            <person name="Hansen M."/>
            <person name="Howarth C."/>
            <person name="Imamovic A."/>
            <person name="Larimer J."/>
            <person name="McCowan C."/>
            <person name="Murphy C."/>
            <person name="Pearson M."/>
            <person name="Priest M."/>
            <person name="Roberts A."/>
            <person name="Saif S."/>
            <person name="Shea T."/>
            <person name="Sykes S."/>
            <person name="Wortman J."/>
            <person name="Nusbaum C."/>
            <person name="Birren B."/>
        </authorList>
    </citation>
    <scope>NUCLEOTIDE SEQUENCE [LARGE SCALE GENOMIC DNA]</scope>
    <source>
        <strain evidence="2 3">CIP 110305</strain>
    </source>
</reference>
<dbReference type="CDD" id="cd01646">
    <property type="entry name" value="RT_Bac_retron_I"/>
    <property type="match status" value="1"/>
</dbReference>
<comment type="caution">
    <text evidence="2">The sequence shown here is derived from an EMBL/GenBank/DDBJ whole genome shotgun (WGS) entry which is preliminary data.</text>
</comment>
<dbReference type="Proteomes" id="UP000014568">
    <property type="component" value="Unassembled WGS sequence"/>
</dbReference>
<dbReference type="HOGENOM" id="CLU_006589_0_0_6"/>
<evidence type="ECO:0000259" key="1">
    <source>
        <dbReference type="Pfam" id="PF00078"/>
    </source>
</evidence>
<feature type="domain" description="Reverse transcriptase" evidence="1">
    <location>
        <begin position="193"/>
        <end position="323"/>
    </location>
</feature>
<dbReference type="InterPro" id="IPR036526">
    <property type="entry name" value="C-N_Hydrolase_sf"/>
</dbReference>
<evidence type="ECO:0000313" key="2">
    <source>
        <dbReference type="EMBL" id="EPF71572.1"/>
    </source>
</evidence>
<dbReference type="RefSeq" id="WP_016657001.1">
    <property type="nucleotide sequence ID" value="NZ_KE340353.1"/>
</dbReference>
<proteinExistence type="predicted"/>
<evidence type="ECO:0000313" key="3">
    <source>
        <dbReference type="Proteomes" id="UP000014568"/>
    </source>
</evidence>
<dbReference type="EMBL" id="ATGI01000032">
    <property type="protein sequence ID" value="EPF71572.1"/>
    <property type="molecule type" value="Genomic_DNA"/>
</dbReference>
<protein>
    <recommendedName>
        <fullName evidence="1">Reverse transcriptase domain-containing protein</fullName>
    </recommendedName>
</protein>